<dbReference type="InterPro" id="IPR027417">
    <property type="entry name" value="P-loop_NTPase"/>
</dbReference>
<evidence type="ECO:0000313" key="3">
    <source>
        <dbReference type="Proteomes" id="UP000321353"/>
    </source>
</evidence>
<organism evidence="2 3">
    <name type="scientific">Stieleria maiorica</name>
    <dbReference type="NCBI Taxonomy" id="2795974"/>
    <lineage>
        <taxon>Bacteria</taxon>
        <taxon>Pseudomonadati</taxon>
        <taxon>Planctomycetota</taxon>
        <taxon>Planctomycetia</taxon>
        <taxon>Pirellulales</taxon>
        <taxon>Pirellulaceae</taxon>
        <taxon>Stieleria</taxon>
    </lineage>
</organism>
<evidence type="ECO:0000313" key="2">
    <source>
        <dbReference type="EMBL" id="QEF99178.1"/>
    </source>
</evidence>
<keyword evidence="3" id="KW-1185">Reference proteome</keyword>
<dbReference type="AlphaFoldDB" id="A0A5B9MDL9"/>
<reference evidence="2 3" key="1">
    <citation type="submission" date="2019-02" db="EMBL/GenBank/DDBJ databases">
        <title>Planctomycetal bacteria perform biofilm scaping via a novel small molecule.</title>
        <authorList>
            <person name="Jeske O."/>
            <person name="Boedeker C."/>
            <person name="Wiegand S."/>
            <person name="Breitling P."/>
            <person name="Kallscheuer N."/>
            <person name="Jogler M."/>
            <person name="Rohde M."/>
            <person name="Petersen J."/>
            <person name="Medema M.H."/>
            <person name="Surup F."/>
            <person name="Jogler C."/>
        </authorList>
    </citation>
    <scope>NUCLEOTIDE SEQUENCE [LARGE SCALE GENOMIC DNA]</scope>
    <source>
        <strain evidence="2 3">Mal15</strain>
    </source>
</reference>
<name>A0A5B9MDL9_9BACT</name>
<dbReference type="Gene3D" id="3.40.50.300">
    <property type="entry name" value="P-loop containing nucleotide triphosphate hydrolases"/>
    <property type="match status" value="1"/>
</dbReference>
<accession>A0A5B9MDL9</accession>
<sequence>MTSPIRFIMIGGFLGAGKTTLISSLARHYQAEGKHVCVVTNDQASGLVDTELLRSQGLSVNEVAGSCFCCNFHGLTDAMEAFETNRRPDIILAEPVGSCTDLIATIAIPMMEQLGEKFVHSPYAVILKPSHGLKILTGGQGRGFSEKAEYIFRKQLEESELILINRIDELTAQQQTQLRHCVEEQYPGRPVIFISAKTGENLDVVVESLAGQAAARDQFMEVDYDVYAEGEAELGWLNATIELAANAPLPIDAVVVRIVDLIRGRLEELDAEPAHLKVYGSSGEAVGVANLVSSDTPTMLSVASKADGRPLTLIINARVSLAPDALREAVANAVDNLAAEFAGHTEVKSMESFRPGRPVPTYRAGT</sequence>
<evidence type="ECO:0000259" key="1">
    <source>
        <dbReference type="Pfam" id="PF02492"/>
    </source>
</evidence>
<dbReference type="Pfam" id="PF02492">
    <property type="entry name" value="cobW"/>
    <property type="match status" value="1"/>
</dbReference>
<protein>
    <submittedName>
        <fullName evidence="2">Metal chaperone YciC</fullName>
    </submittedName>
</protein>
<dbReference type="RefSeq" id="WP_233903475.1">
    <property type="nucleotide sequence ID" value="NZ_CP036264.1"/>
</dbReference>
<dbReference type="SUPFAM" id="SSF52540">
    <property type="entry name" value="P-loop containing nucleoside triphosphate hydrolases"/>
    <property type="match status" value="1"/>
</dbReference>
<dbReference type="InterPro" id="IPR003495">
    <property type="entry name" value="CobW/HypB/UreG_nucleotide-bd"/>
</dbReference>
<dbReference type="InterPro" id="IPR051316">
    <property type="entry name" value="Zinc-reg_GTPase_activator"/>
</dbReference>
<dbReference type="PANTHER" id="PTHR13748:SF62">
    <property type="entry name" value="COBW DOMAIN-CONTAINING PROTEIN"/>
    <property type="match status" value="1"/>
</dbReference>
<dbReference type="GO" id="GO:0005737">
    <property type="term" value="C:cytoplasm"/>
    <property type="evidence" value="ECO:0007669"/>
    <property type="project" value="TreeGrafter"/>
</dbReference>
<dbReference type="EMBL" id="CP036264">
    <property type="protein sequence ID" value="QEF99178.1"/>
    <property type="molecule type" value="Genomic_DNA"/>
</dbReference>
<proteinExistence type="predicted"/>
<feature type="domain" description="CobW/HypB/UreG nucleotide-binding" evidence="1">
    <location>
        <begin position="8"/>
        <end position="192"/>
    </location>
</feature>
<gene>
    <name evidence="2" type="primary">yciC_2</name>
    <name evidence="2" type="ORF">Mal15_32380</name>
</gene>
<dbReference type="PANTHER" id="PTHR13748">
    <property type="entry name" value="COBW-RELATED"/>
    <property type="match status" value="1"/>
</dbReference>
<dbReference type="KEGG" id="smam:Mal15_32380"/>
<dbReference type="Proteomes" id="UP000321353">
    <property type="component" value="Chromosome"/>
</dbReference>